<feature type="region of interest" description="Disordered" evidence="2">
    <location>
        <begin position="123"/>
        <end position="190"/>
    </location>
</feature>
<feature type="compositionally biased region" description="Pro residues" evidence="2">
    <location>
        <begin position="62"/>
        <end position="79"/>
    </location>
</feature>
<protein>
    <recommendedName>
        <fullName evidence="3">Rho-GAP domain-containing protein</fullName>
    </recommendedName>
</protein>
<evidence type="ECO:0000313" key="4">
    <source>
        <dbReference type="EMBL" id="KAF7782157.1"/>
    </source>
</evidence>
<feature type="compositionally biased region" description="Acidic residues" evidence="2">
    <location>
        <begin position="931"/>
        <end position="941"/>
    </location>
</feature>
<comment type="caution">
    <text evidence="4">The sequence shown here is derived from an EMBL/GenBank/DDBJ whole genome shotgun (WGS) entry which is preliminary data.</text>
</comment>
<feature type="compositionally biased region" description="Basic and acidic residues" evidence="2">
    <location>
        <begin position="1286"/>
        <end position="1306"/>
    </location>
</feature>
<dbReference type="SUPFAM" id="SSF48350">
    <property type="entry name" value="GTPase activation domain, GAP"/>
    <property type="match status" value="1"/>
</dbReference>
<feature type="region of interest" description="Disordered" evidence="2">
    <location>
        <begin position="1344"/>
        <end position="1407"/>
    </location>
</feature>
<feature type="region of interest" description="Disordered" evidence="2">
    <location>
        <begin position="460"/>
        <end position="500"/>
    </location>
</feature>
<name>A0A8H7F7I0_AGABI</name>
<organism evidence="4 5">
    <name type="scientific">Agaricus bisporus var. burnettii</name>
    <dbReference type="NCBI Taxonomy" id="192524"/>
    <lineage>
        <taxon>Eukaryota</taxon>
        <taxon>Fungi</taxon>
        <taxon>Dikarya</taxon>
        <taxon>Basidiomycota</taxon>
        <taxon>Agaricomycotina</taxon>
        <taxon>Agaricomycetes</taxon>
        <taxon>Agaricomycetidae</taxon>
        <taxon>Agaricales</taxon>
        <taxon>Agaricineae</taxon>
        <taxon>Agaricaceae</taxon>
        <taxon>Agaricus</taxon>
    </lineage>
</organism>
<feature type="compositionally biased region" description="Polar residues" evidence="2">
    <location>
        <begin position="1392"/>
        <end position="1401"/>
    </location>
</feature>
<sequence>MQAGRRAEMSVSPKAQLLAATAPNSSSLMGNSPSKPFLFRRAFTRRKKPEEVANHDTQRSLPPAPPPPPPPPPLPPKSAPPQQLHAPLAPPPISNCNRASIIPMTDAIESAVNYMASNEHPALPSLPTSSFSQHTPTHLQREAKRPRAKSDSEGILLETADKRKSDSTISHSTIRPGANGPRSSRPVSMAESFQSTHTIVPGNGASALGGVNKRLSAVDGDLGSLQEDDDSSFKSVDEAPLSMLPTRGDSLPTHPLKRRSMSLNIPSTPPLDHLTPSVSAADLKHPSYSICEGFYNQPPLSASRATTTSPSPSSSTSWIGATPLSDVNRQLPHVPTHNVSTFTYPNRRPAPNHPAAPPSFRQTAVSITSSFAPAAGLAKRAVERVRGALGHMGSNASQGGGGSESISSVSISSASGYSSSASISSTAPSAFPSEWGVLNPGRTPSKQGVAACSGSMHAVNIDEIKKKSQREGRKEKRMRKPGAHSTSRSFGSVSTCSSDRDNYGPSGPLLGVCLRVPVKGVGIVFRRELASCVRETAIWVGKDRSVGDDEGGGRGLLERPELKIYEKRMLPAIVVRCAQHMLIWGVQEEGLFRVPGRAAHVTRLRTEFDTGADYDMSGCTPGDLDPHAVASVFKAYLRELPEHILTQKLSQYFDAVIEQESSSTSYDPPSSPASLMGGGMRRGIGLPTSQKPLSAQSPSSTVSSLSSSSAAFSPHNLRKPPSLSTLAMPSFNGMKPPSHSLISALRSLIAKLPVENRDLLRTVVELIRATAREFKMTRMPLGNLLVPFLPTLSVSAQLLRVLCEEESVWDGLVDNEGVLDVKRETMVLDIRREDKEGDEEGRSEGEEEEEEMEGGEEVEEEEINGQRRWTVVNRPEIPTVYLDSRSEASSASDASSALVSLSRDTSTTESSVITDDMSSFERHSEMKRGEEEEWEGGEGGEEVLSSSVESSISTPLTSSAQSSMNDLGMGALDTVKDLSGKEVDEEEEEERDKLRIQVFESVSPGVVLSRSPVVGEPRRLAISNPLPYISIPPSQQSMTPSPAMSRYKLTLDKSLPQTPLSPKRRSIPTLSFPSLSTFSQRASSNGSSGSEPTGPGSSVDSLHSGAGGGGDGGRNGLRGLHMHKPSLKMLFAKRSAGSLNHKSYHSNSSRELVMMGMGKVPLEERSASSLSAPILHSQQDFAAQQQQLLQLQMQLQQQQQQQQQQLRLMMGVPGVHRYEGSVSSDSSVSTPVSAVTAPGGWGDGSGRGSGVEMVPVLDTPIKEGGPSLRMELGLDVSPPDTAGLDGGRREDVLEKKKREGKEEEKVGGGVKGKGKGRAEGVKTLVGKTPIADRYGSSTSVLDLRIYGQQEGRDDGGGSSSEEDDEDEDEDEDDNYGMRSKRRTIMGRGRAASFSSQTSSINHLGLLDDDKDEDWTQSVLLDLDIGVRR</sequence>
<feature type="region of interest" description="Disordered" evidence="2">
    <location>
        <begin position="830"/>
        <end position="870"/>
    </location>
</feature>
<evidence type="ECO:0000256" key="2">
    <source>
        <dbReference type="SAM" id="MobiDB-lite"/>
    </source>
</evidence>
<dbReference type="SMART" id="SM00324">
    <property type="entry name" value="RhoGAP"/>
    <property type="match status" value="1"/>
</dbReference>
<dbReference type="InterPro" id="IPR000198">
    <property type="entry name" value="RhoGAP_dom"/>
</dbReference>
<feature type="compositionally biased region" description="Low complexity" evidence="2">
    <location>
        <begin position="942"/>
        <end position="963"/>
    </location>
</feature>
<feature type="compositionally biased region" description="Polar residues" evidence="2">
    <location>
        <begin position="905"/>
        <end position="917"/>
    </location>
</feature>
<proteinExistence type="predicted"/>
<feature type="compositionally biased region" description="Polar residues" evidence="2">
    <location>
        <begin position="126"/>
        <end position="138"/>
    </location>
</feature>
<feature type="compositionally biased region" description="Low complexity" evidence="2">
    <location>
        <begin position="1083"/>
        <end position="1098"/>
    </location>
</feature>
<feature type="compositionally biased region" description="Basic and acidic residues" evidence="2">
    <location>
        <begin position="830"/>
        <end position="844"/>
    </location>
</feature>
<feature type="region of interest" description="Disordered" evidence="2">
    <location>
        <begin position="1"/>
        <end position="98"/>
    </location>
</feature>
<feature type="compositionally biased region" description="Basic and acidic residues" evidence="2">
    <location>
        <begin position="139"/>
        <end position="152"/>
    </location>
</feature>
<feature type="domain" description="Rho-GAP" evidence="3">
    <location>
        <begin position="560"/>
        <end position="820"/>
    </location>
</feature>
<dbReference type="Gene3D" id="1.10.555.10">
    <property type="entry name" value="Rho GTPase activation protein"/>
    <property type="match status" value="1"/>
</dbReference>
<dbReference type="PANTHER" id="PTHR12783:SF5">
    <property type="entry name" value="RALA-BINDING PROTEIN 1"/>
    <property type="match status" value="1"/>
</dbReference>
<feature type="compositionally biased region" description="Gly residues" evidence="2">
    <location>
        <begin position="1239"/>
        <end position="1248"/>
    </location>
</feature>
<feature type="compositionally biased region" description="Polar residues" evidence="2">
    <location>
        <begin position="181"/>
        <end position="190"/>
    </location>
</feature>
<feature type="compositionally biased region" description="Polar residues" evidence="2">
    <location>
        <begin position="1032"/>
        <end position="1042"/>
    </location>
</feature>
<feature type="compositionally biased region" description="Acidic residues" evidence="2">
    <location>
        <begin position="845"/>
        <end position="863"/>
    </location>
</feature>
<feature type="compositionally biased region" description="Basic and acidic residues" evidence="2">
    <location>
        <begin position="460"/>
        <end position="474"/>
    </location>
</feature>
<dbReference type="EMBL" id="JABXXO010000003">
    <property type="protein sequence ID" value="KAF7782157.1"/>
    <property type="molecule type" value="Genomic_DNA"/>
</dbReference>
<evidence type="ECO:0000259" key="3">
    <source>
        <dbReference type="PROSITE" id="PS50238"/>
    </source>
</evidence>
<feature type="compositionally biased region" description="Basic and acidic residues" evidence="2">
    <location>
        <begin position="919"/>
        <end position="930"/>
    </location>
</feature>
<feature type="compositionally biased region" description="Low complexity" evidence="2">
    <location>
        <begin position="1221"/>
        <end position="1238"/>
    </location>
</feature>
<keyword evidence="1" id="KW-0175">Coiled coil</keyword>
<feature type="region of interest" description="Disordered" evidence="2">
    <location>
        <begin position="900"/>
        <end position="968"/>
    </location>
</feature>
<evidence type="ECO:0000313" key="5">
    <source>
        <dbReference type="Proteomes" id="UP000629468"/>
    </source>
</evidence>
<dbReference type="GO" id="GO:0031267">
    <property type="term" value="F:small GTPase binding"/>
    <property type="evidence" value="ECO:0007669"/>
    <property type="project" value="InterPro"/>
</dbReference>
<dbReference type="GO" id="GO:0005096">
    <property type="term" value="F:GTPase activator activity"/>
    <property type="evidence" value="ECO:0007669"/>
    <property type="project" value="InterPro"/>
</dbReference>
<feature type="region of interest" description="Disordered" evidence="2">
    <location>
        <begin position="1024"/>
        <end position="1120"/>
    </location>
</feature>
<dbReference type="CDD" id="cd00159">
    <property type="entry name" value="RhoGAP"/>
    <property type="match status" value="1"/>
</dbReference>
<reference evidence="4 5" key="1">
    <citation type="journal article" name="Sci. Rep.">
        <title>Telomere-to-telomere assembled and centromere annotated genomes of the two main subspecies of the button mushroom Agaricus bisporus reveal especially polymorphic chromosome ends.</title>
        <authorList>
            <person name="Sonnenberg A.S.M."/>
            <person name="Sedaghat-Telgerd N."/>
            <person name="Lavrijssen B."/>
            <person name="Ohm R.A."/>
            <person name="Hendrickx P.M."/>
            <person name="Scholtmeijer K."/>
            <person name="Baars J.J.P."/>
            <person name="van Peer A."/>
        </authorList>
    </citation>
    <scope>NUCLEOTIDE SEQUENCE [LARGE SCALE GENOMIC DNA]</scope>
    <source>
        <strain evidence="4 5">H119_p4</strain>
    </source>
</reference>
<feature type="compositionally biased region" description="Acidic residues" evidence="2">
    <location>
        <begin position="1360"/>
        <end position="1374"/>
    </location>
</feature>
<gene>
    <name evidence="4" type="ORF">Agabi119p4_1533</name>
</gene>
<feature type="compositionally biased region" description="Basic and acidic residues" evidence="2">
    <location>
        <begin position="48"/>
        <end position="58"/>
    </location>
</feature>
<dbReference type="Pfam" id="PF00620">
    <property type="entry name" value="RhoGAP"/>
    <property type="match status" value="1"/>
</dbReference>
<dbReference type="InterPro" id="IPR039767">
    <property type="entry name" value="RALBP1"/>
</dbReference>
<feature type="compositionally biased region" description="Polar residues" evidence="2">
    <location>
        <begin position="484"/>
        <end position="497"/>
    </location>
</feature>
<feature type="compositionally biased region" description="Polar residues" evidence="2">
    <location>
        <begin position="1068"/>
        <end position="1082"/>
    </location>
</feature>
<accession>A0A8H7F7I0</accession>
<feature type="coiled-coil region" evidence="1">
    <location>
        <begin position="1181"/>
        <end position="1208"/>
    </location>
</feature>
<feature type="compositionally biased region" description="Gly residues" evidence="2">
    <location>
        <begin position="1105"/>
        <end position="1116"/>
    </location>
</feature>
<feature type="compositionally biased region" description="Low complexity" evidence="2">
    <location>
        <begin position="661"/>
        <end position="675"/>
    </location>
</feature>
<dbReference type="GO" id="GO:0007264">
    <property type="term" value="P:small GTPase-mediated signal transduction"/>
    <property type="evidence" value="ECO:0007669"/>
    <property type="project" value="InterPro"/>
</dbReference>
<feature type="compositionally biased region" description="Low complexity" evidence="2">
    <location>
        <begin position="694"/>
        <end position="713"/>
    </location>
</feature>
<dbReference type="Proteomes" id="UP000629468">
    <property type="component" value="Unassembled WGS sequence"/>
</dbReference>
<feature type="region of interest" description="Disordered" evidence="2">
    <location>
        <begin position="661"/>
        <end position="730"/>
    </location>
</feature>
<feature type="region of interest" description="Disordered" evidence="2">
    <location>
        <begin position="1219"/>
        <end position="1248"/>
    </location>
</feature>
<feature type="region of interest" description="Disordered" evidence="2">
    <location>
        <begin position="1276"/>
        <end position="1320"/>
    </location>
</feature>
<dbReference type="PANTHER" id="PTHR12783">
    <property type="entry name" value="RALA BINDING PROTEIN 1 RALBP1"/>
    <property type="match status" value="1"/>
</dbReference>
<evidence type="ECO:0000256" key="1">
    <source>
        <dbReference type="SAM" id="Coils"/>
    </source>
</evidence>
<feature type="compositionally biased region" description="Polar residues" evidence="2">
    <location>
        <begin position="22"/>
        <end position="34"/>
    </location>
</feature>
<feature type="region of interest" description="Disordered" evidence="2">
    <location>
        <begin position="342"/>
        <end position="361"/>
    </location>
</feature>
<dbReference type="InterPro" id="IPR008936">
    <property type="entry name" value="Rho_GTPase_activation_prot"/>
</dbReference>
<dbReference type="PROSITE" id="PS50238">
    <property type="entry name" value="RHOGAP"/>
    <property type="match status" value="1"/>
</dbReference>